<organism evidence="1 2">
    <name type="scientific">Antarcticirhabdus aurantiaca</name>
    <dbReference type="NCBI Taxonomy" id="2606717"/>
    <lineage>
        <taxon>Bacteria</taxon>
        <taxon>Pseudomonadati</taxon>
        <taxon>Pseudomonadota</taxon>
        <taxon>Alphaproteobacteria</taxon>
        <taxon>Hyphomicrobiales</taxon>
        <taxon>Aurantimonadaceae</taxon>
        <taxon>Antarcticirhabdus</taxon>
    </lineage>
</organism>
<gene>
    <name evidence="1" type="ORF">OXU80_21530</name>
</gene>
<protein>
    <submittedName>
        <fullName evidence="1">Uncharacterized protein</fullName>
    </submittedName>
</protein>
<sequence>MNRLDPKQLAAVLRVCEHDPDMVPVVVAGAIYAWNGTSDHCPAPKAGISVRDFVLNMEAIGATFELVAYTDAVFLLTSATIPSRNPLWRQRERELCDAFRPAAEGRTREVIGFLVGRGDPPREIAHPAPKAKPQEGAA</sequence>
<evidence type="ECO:0000313" key="2">
    <source>
        <dbReference type="Proteomes" id="UP001163223"/>
    </source>
</evidence>
<name>A0ACD4NKF3_9HYPH</name>
<keyword evidence="2" id="KW-1185">Reference proteome</keyword>
<dbReference type="EMBL" id="CP113520">
    <property type="protein sequence ID" value="WAJ27402.1"/>
    <property type="molecule type" value="Genomic_DNA"/>
</dbReference>
<evidence type="ECO:0000313" key="1">
    <source>
        <dbReference type="EMBL" id="WAJ27402.1"/>
    </source>
</evidence>
<reference evidence="1" key="1">
    <citation type="submission" date="2022-11" db="EMBL/GenBank/DDBJ databases">
        <title>beta-Carotene-producing bacterium, Jeongeuplla avenae sp. nov., alleviates the salt stress of Arabidopsis seedlings.</title>
        <authorList>
            <person name="Jiang L."/>
            <person name="Lee J."/>
        </authorList>
    </citation>
    <scope>NUCLEOTIDE SEQUENCE</scope>
    <source>
        <strain evidence="1">DY_R2A_6</strain>
    </source>
</reference>
<accession>A0ACD4NKF3</accession>
<proteinExistence type="predicted"/>
<dbReference type="Proteomes" id="UP001163223">
    <property type="component" value="Chromosome"/>
</dbReference>